<dbReference type="AlphaFoldDB" id="A0A3S4GH39"/>
<gene>
    <name evidence="1" type="ORF">DEVEQU_00129</name>
</gene>
<dbReference type="Proteomes" id="UP000268844">
    <property type="component" value="Unassembled WGS sequence"/>
</dbReference>
<protein>
    <submittedName>
        <fullName evidence="1">Uncharacterized protein</fullName>
    </submittedName>
</protein>
<keyword evidence="2" id="KW-1185">Reference proteome</keyword>
<proteinExistence type="predicted"/>
<organism evidence="1 2">
    <name type="scientific">Devosia equisanguinis</name>
    <dbReference type="NCBI Taxonomy" id="2490941"/>
    <lineage>
        <taxon>Bacteria</taxon>
        <taxon>Pseudomonadati</taxon>
        <taxon>Pseudomonadota</taxon>
        <taxon>Alphaproteobacteria</taxon>
        <taxon>Hyphomicrobiales</taxon>
        <taxon>Devosiaceae</taxon>
        <taxon>Devosia</taxon>
    </lineage>
</organism>
<dbReference type="EMBL" id="UZWD01000004">
    <property type="protein sequence ID" value="VDS03009.1"/>
    <property type="molecule type" value="Genomic_DNA"/>
</dbReference>
<reference evidence="1 2" key="1">
    <citation type="submission" date="2018-12" db="EMBL/GenBank/DDBJ databases">
        <authorList>
            <person name="Criscuolo A."/>
        </authorList>
    </citation>
    <scope>NUCLEOTIDE SEQUENCE [LARGE SCALE GENOMIC DNA]</scope>
    <source>
        <strain evidence="1">ACIP1116281</strain>
    </source>
</reference>
<name>A0A3S4GH39_9HYPH</name>
<evidence type="ECO:0000313" key="1">
    <source>
        <dbReference type="EMBL" id="VDS03009.1"/>
    </source>
</evidence>
<sequence>MAKERMVSLKALRDQAAADADAERKKLALDSSGNQGVSPDMLKGFARKARERIRLDDGGYRRDHLRALAQRVEVADDEVRIMGSKSELLRTLVAASSVETAAFGVHSSVLKWRTRCEIDGHCNCWEILLLMDR</sequence>
<accession>A0A3S4GH39</accession>
<evidence type="ECO:0000313" key="2">
    <source>
        <dbReference type="Proteomes" id="UP000268844"/>
    </source>
</evidence>